<reference evidence="2" key="3">
    <citation type="journal article" date="2010" name="Genome Res.">
        <title>Population genomic sequencing of Coccidioides fungi reveals recent hybridization and transposon control.</title>
        <authorList>
            <person name="Neafsey D.E."/>
            <person name="Barker B.M."/>
            <person name="Sharpton T.J."/>
            <person name="Stajich J.E."/>
            <person name="Park D.J."/>
            <person name="Whiston E."/>
            <person name="Hung C.-Y."/>
            <person name="McMahan C."/>
            <person name="White J."/>
            <person name="Sykes S."/>
            <person name="Heiman D."/>
            <person name="Young S."/>
            <person name="Zeng Q."/>
            <person name="Abouelleil A."/>
            <person name="Aftuck L."/>
            <person name="Bessette D."/>
            <person name="Brown A."/>
            <person name="FitzGerald M."/>
            <person name="Lui A."/>
            <person name="Macdonald J.P."/>
            <person name="Priest M."/>
            <person name="Orbach M.J."/>
            <person name="Galgiani J.N."/>
            <person name="Kirkland T.N."/>
            <person name="Cole G.T."/>
            <person name="Birren B.W."/>
            <person name="Henn M.R."/>
            <person name="Taylor J.W."/>
            <person name="Rounsley S.D."/>
        </authorList>
    </citation>
    <scope>NUCLEOTIDE SEQUENCE [LARGE SCALE GENOMIC DNA]</scope>
    <source>
        <strain evidence="2">RMSCC 3488</strain>
    </source>
</reference>
<sequence length="142" mass="16689">MSDKPNIWTSWYRKNISSLTTPPIHYAIQHTSPNGAWHRIERGEIKLDANFFAEFNRDFQHQHLWETFHEQLKKKKPQTSSPSSTTSSARLPLPKVDAEYMYIYTYIYIRMGAILAEDKVGLNIARNASYSNEIRYAVWHAR</sequence>
<dbReference type="AlphaFoldDB" id="A0A0J6FEV9"/>
<reference evidence="2" key="2">
    <citation type="journal article" date="2009" name="Genome Res.">
        <title>Comparative genomic analyses of the human fungal pathogens Coccidioides and their relatives.</title>
        <authorList>
            <person name="Sharpton T.J."/>
            <person name="Stajich J.E."/>
            <person name="Rounsley S.D."/>
            <person name="Gardner M.J."/>
            <person name="Wortman J.R."/>
            <person name="Jordar V.S."/>
            <person name="Maiti R."/>
            <person name="Kodira C.D."/>
            <person name="Neafsey D.E."/>
            <person name="Zeng Q."/>
            <person name="Hung C.-Y."/>
            <person name="McMahan C."/>
            <person name="Muszewska A."/>
            <person name="Grynberg M."/>
            <person name="Mandel M.A."/>
            <person name="Kellner E.M."/>
            <person name="Barker B.M."/>
            <person name="Galgiani J.N."/>
            <person name="Orbach M.J."/>
            <person name="Kirkland T.N."/>
            <person name="Cole G.T."/>
            <person name="Henn M.R."/>
            <person name="Birren B.W."/>
            <person name="Taylor J.W."/>
        </authorList>
    </citation>
    <scope>NUCLEOTIDE SEQUENCE [LARGE SCALE GENOMIC DNA]</scope>
    <source>
        <strain evidence="2">RMSCC 3488</strain>
    </source>
</reference>
<name>A0A0J6FEV9_COCPO</name>
<gene>
    <name evidence="1" type="ORF">CPAG_05182</name>
</gene>
<proteinExistence type="predicted"/>
<accession>A0A0J6FEV9</accession>
<reference evidence="1 2" key="1">
    <citation type="submission" date="2007-06" db="EMBL/GenBank/DDBJ databases">
        <title>The Genome Sequence of Coccidioides posadasii RMSCC_3488.</title>
        <authorList>
            <consortium name="Coccidioides Genome Resources Consortium"/>
            <consortium name="The Broad Institute Genome Sequencing Platform"/>
            <person name="Henn M.R."/>
            <person name="Sykes S."/>
            <person name="Young S."/>
            <person name="Jaffe D."/>
            <person name="Berlin A."/>
            <person name="Alvarez P."/>
            <person name="Butler J."/>
            <person name="Gnerre S."/>
            <person name="Grabherr M."/>
            <person name="Mauceli E."/>
            <person name="Brockman W."/>
            <person name="Kodira C."/>
            <person name="Alvarado L."/>
            <person name="Zeng Q."/>
            <person name="Crawford M."/>
            <person name="Antoine C."/>
            <person name="Devon K."/>
            <person name="Galgiani J."/>
            <person name="Orsborn K."/>
            <person name="Lewis M.L."/>
            <person name="Nusbaum C."/>
            <person name="Galagan J."/>
            <person name="Birren B."/>
        </authorList>
    </citation>
    <scope>NUCLEOTIDE SEQUENCE [LARGE SCALE GENOMIC DNA]</scope>
    <source>
        <strain evidence="1 2">RMSCC 3488</strain>
    </source>
</reference>
<organism evidence="1 2">
    <name type="scientific">Coccidioides posadasii RMSCC 3488</name>
    <dbReference type="NCBI Taxonomy" id="454284"/>
    <lineage>
        <taxon>Eukaryota</taxon>
        <taxon>Fungi</taxon>
        <taxon>Dikarya</taxon>
        <taxon>Ascomycota</taxon>
        <taxon>Pezizomycotina</taxon>
        <taxon>Eurotiomycetes</taxon>
        <taxon>Eurotiomycetidae</taxon>
        <taxon>Onygenales</taxon>
        <taxon>Onygenaceae</taxon>
        <taxon>Coccidioides</taxon>
    </lineage>
</organism>
<dbReference type="VEuPathDB" id="FungiDB:CPAG_05182"/>
<protein>
    <submittedName>
        <fullName evidence="1">Uncharacterized protein</fullName>
    </submittedName>
</protein>
<evidence type="ECO:0000313" key="1">
    <source>
        <dbReference type="EMBL" id="KMM68858.1"/>
    </source>
</evidence>
<evidence type="ECO:0000313" key="2">
    <source>
        <dbReference type="Proteomes" id="UP000054567"/>
    </source>
</evidence>
<dbReference type="EMBL" id="DS268111">
    <property type="protein sequence ID" value="KMM68858.1"/>
    <property type="molecule type" value="Genomic_DNA"/>
</dbReference>
<dbReference type="Proteomes" id="UP000054567">
    <property type="component" value="Unassembled WGS sequence"/>
</dbReference>